<sequence length="235" mass="24941">MTLNLMSTLAVEVALKRNLLPSFIETTGIALDVSWNPTKVIMQRIADGRRADALVLIDKSMAELVEKGIVVADSVRPIATAKIGIAMARGADRPAIESVDEFKGALLKARSVAYSRAGASGIYFADLIERLGIADAVNEKATVIPEGFTARQIVEGKADLAIQQISELMSVEDVDILGPLPADVQSGTDFSVAIFADAEHAREAARLVQHLTSPEAARAYEASGLTSRLSNAPAN</sequence>
<reference evidence="1 2" key="1">
    <citation type="submission" date="2018-08" db="EMBL/GenBank/DDBJ databases">
        <title>Fulvimarina sp. 85, whole genome shotgun sequence.</title>
        <authorList>
            <person name="Tuo L."/>
        </authorList>
    </citation>
    <scope>NUCLEOTIDE SEQUENCE [LARGE SCALE GENOMIC DNA]</scope>
    <source>
        <strain evidence="1 2">85</strain>
    </source>
</reference>
<dbReference type="Gene3D" id="3.40.190.10">
    <property type="entry name" value="Periplasmic binding protein-like II"/>
    <property type="match status" value="2"/>
</dbReference>
<dbReference type="SUPFAM" id="SSF53850">
    <property type="entry name" value="Periplasmic binding protein-like II"/>
    <property type="match status" value="1"/>
</dbReference>
<evidence type="ECO:0000313" key="2">
    <source>
        <dbReference type="Proteomes" id="UP000264310"/>
    </source>
</evidence>
<evidence type="ECO:0000313" key="1">
    <source>
        <dbReference type="EMBL" id="RFC62763.1"/>
    </source>
</evidence>
<protein>
    <submittedName>
        <fullName evidence="1">ABC transporter substrate-binding protein</fullName>
    </submittedName>
</protein>
<dbReference type="AlphaFoldDB" id="A0A371X0J3"/>
<organism evidence="1 2">
    <name type="scientific">Fulvimarina endophytica</name>
    <dbReference type="NCBI Taxonomy" id="2293836"/>
    <lineage>
        <taxon>Bacteria</taxon>
        <taxon>Pseudomonadati</taxon>
        <taxon>Pseudomonadota</taxon>
        <taxon>Alphaproteobacteria</taxon>
        <taxon>Hyphomicrobiales</taxon>
        <taxon>Aurantimonadaceae</taxon>
        <taxon>Fulvimarina</taxon>
    </lineage>
</organism>
<dbReference type="EMBL" id="QURL01000005">
    <property type="protein sequence ID" value="RFC62763.1"/>
    <property type="molecule type" value="Genomic_DNA"/>
</dbReference>
<keyword evidence="2" id="KW-1185">Reference proteome</keyword>
<dbReference type="PANTHER" id="PTHR30632:SF11">
    <property type="entry name" value="BLR4797 PROTEIN"/>
    <property type="match status" value="1"/>
</dbReference>
<dbReference type="OrthoDB" id="8216219at2"/>
<proteinExistence type="predicted"/>
<dbReference type="InterPro" id="IPR050682">
    <property type="entry name" value="ModA/WtpA"/>
</dbReference>
<dbReference type="RefSeq" id="WP_116683578.1">
    <property type="nucleotide sequence ID" value="NZ_QURL01000005.1"/>
</dbReference>
<dbReference type="GO" id="GO:0015689">
    <property type="term" value="P:molybdate ion transport"/>
    <property type="evidence" value="ECO:0007669"/>
    <property type="project" value="TreeGrafter"/>
</dbReference>
<dbReference type="Pfam" id="PF13531">
    <property type="entry name" value="SBP_bac_11"/>
    <property type="match status" value="1"/>
</dbReference>
<dbReference type="GO" id="GO:0030973">
    <property type="term" value="F:molybdate ion binding"/>
    <property type="evidence" value="ECO:0007669"/>
    <property type="project" value="TreeGrafter"/>
</dbReference>
<comment type="caution">
    <text evidence="1">The sequence shown here is derived from an EMBL/GenBank/DDBJ whole genome shotgun (WGS) entry which is preliminary data.</text>
</comment>
<accession>A0A371X0J3</accession>
<gene>
    <name evidence="1" type="ORF">DYI37_12370</name>
</gene>
<name>A0A371X0J3_9HYPH</name>
<dbReference type="Proteomes" id="UP000264310">
    <property type="component" value="Unassembled WGS sequence"/>
</dbReference>
<dbReference type="PANTHER" id="PTHR30632">
    <property type="entry name" value="MOLYBDATE-BINDING PERIPLASMIC PROTEIN"/>
    <property type="match status" value="1"/>
</dbReference>